<feature type="domain" description="EGF-like" evidence="21">
    <location>
        <begin position="589"/>
        <end position="629"/>
    </location>
</feature>
<keyword evidence="3 17" id="KW-0645">Protease</keyword>
<feature type="chain" id="PRO_5008452539" description="Metalloendopeptidase" evidence="18">
    <location>
        <begin position="22"/>
        <end position="1066"/>
    </location>
</feature>
<keyword evidence="4 15" id="KW-0479">Metal-binding</keyword>
<feature type="disulfide bond" evidence="17">
    <location>
        <begin position="222"/>
        <end position="223"/>
    </location>
</feature>
<dbReference type="InterPro" id="IPR024079">
    <property type="entry name" value="MetalloPept_cat_dom_sf"/>
</dbReference>
<feature type="compositionally biased region" description="Basic residues" evidence="19">
    <location>
        <begin position="150"/>
        <end position="159"/>
    </location>
</feature>
<keyword evidence="7 17" id="KW-0378">Hydrolase</keyword>
<dbReference type="PIRSF" id="PIRSF001199">
    <property type="entry name" value="BMP_1/tolloid-like"/>
    <property type="match status" value="1"/>
</dbReference>
<dbReference type="FunFam" id="3.40.390.10:FF:000004">
    <property type="entry name" value="Metalloendopeptidase"/>
    <property type="match status" value="1"/>
</dbReference>
<dbReference type="PROSITE" id="PS50026">
    <property type="entry name" value="EGF_3"/>
    <property type="match status" value="2"/>
</dbReference>
<dbReference type="FunFam" id="2.60.120.290:FF:000004">
    <property type="entry name" value="Metalloendopeptidase"/>
    <property type="match status" value="1"/>
</dbReference>
<evidence type="ECO:0000256" key="15">
    <source>
        <dbReference type="PIRSR" id="PIRSR001199-2"/>
    </source>
</evidence>
<dbReference type="FunCoup" id="R7U2Q9">
    <property type="interactions" value="85"/>
</dbReference>
<keyword evidence="13" id="KW-0325">Glycoprotein</keyword>
<gene>
    <name evidence="23" type="ORF">CAPTEDRAFT_221124</name>
</gene>
<dbReference type="InterPro" id="IPR001881">
    <property type="entry name" value="EGF-like_Ca-bd_dom"/>
</dbReference>
<dbReference type="PROSITE" id="PS01180">
    <property type="entry name" value="CUB"/>
    <property type="match status" value="5"/>
</dbReference>
<evidence type="ECO:0000256" key="1">
    <source>
        <dbReference type="ARBA" id="ARBA00022473"/>
    </source>
</evidence>
<evidence type="ECO:0000256" key="6">
    <source>
        <dbReference type="ARBA" id="ARBA00022737"/>
    </source>
</evidence>
<dbReference type="Proteomes" id="UP000014760">
    <property type="component" value="Unassembled WGS sequence"/>
</dbReference>
<feature type="signal peptide" evidence="18">
    <location>
        <begin position="1"/>
        <end position="21"/>
    </location>
</feature>
<evidence type="ECO:0000256" key="19">
    <source>
        <dbReference type="SAM" id="MobiDB-lite"/>
    </source>
</evidence>
<dbReference type="STRING" id="283909.R7U2Q9"/>
<evidence type="ECO:0000256" key="10">
    <source>
        <dbReference type="ARBA" id="ARBA00023049"/>
    </source>
</evidence>
<dbReference type="PROSITE" id="PS00010">
    <property type="entry name" value="ASX_HYDROXYL"/>
    <property type="match status" value="2"/>
</dbReference>
<dbReference type="PANTHER" id="PTHR24251">
    <property type="entry name" value="OVOCHYMASE-RELATED"/>
    <property type="match status" value="1"/>
</dbReference>
<reference evidence="23 25" key="2">
    <citation type="journal article" date="2013" name="Nature">
        <title>Insights into bilaterian evolution from three spiralian genomes.</title>
        <authorList>
            <person name="Simakov O."/>
            <person name="Marletaz F."/>
            <person name="Cho S.J."/>
            <person name="Edsinger-Gonzales E."/>
            <person name="Havlak P."/>
            <person name="Hellsten U."/>
            <person name="Kuo D.H."/>
            <person name="Larsson T."/>
            <person name="Lv J."/>
            <person name="Arendt D."/>
            <person name="Savage R."/>
            <person name="Osoegawa K."/>
            <person name="de Jong P."/>
            <person name="Grimwood J."/>
            <person name="Chapman J.A."/>
            <person name="Shapiro H."/>
            <person name="Aerts A."/>
            <person name="Otillar R.P."/>
            <person name="Terry A.Y."/>
            <person name="Boore J.L."/>
            <person name="Grigoriev I.V."/>
            <person name="Lindberg D.R."/>
            <person name="Seaver E.C."/>
            <person name="Weisblat D.A."/>
            <person name="Putnam N.H."/>
            <person name="Rokhsar D.S."/>
        </authorList>
    </citation>
    <scope>NUCLEOTIDE SEQUENCE</scope>
    <source>
        <strain evidence="23 25">I ESC-2004</strain>
    </source>
</reference>
<keyword evidence="11" id="KW-0865">Zymogen</keyword>
<keyword evidence="1" id="KW-0217">Developmental protein</keyword>
<evidence type="ECO:0000256" key="18">
    <source>
        <dbReference type="RuleBase" id="RU361183"/>
    </source>
</evidence>
<evidence type="ECO:0000256" key="9">
    <source>
        <dbReference type="ARBA" id="ARBA00022837"/>
    </source>
</evidence>
<keyword evidence="12 17" id="KW-1015">Disulfide bond</keyword>
<evidence type="ECO:0000259" key="20">
    <source>
        <dbReference type="PROSITE" id="PS01180"/>
    </source>
</evidence>
<dbReference type="FunFam" id="2.10.25.10:FF:000022">
    <property type="entry name" value="Metalloendopeptidase"/>
    <property type="match status" value="1"/>
</dbReference>
<feature type="binding site" evidence="15 17">
    <location>
        <position position="254"/>
    </location>
    <ligand>
        <name>Zn(2+)</name>
        <dbReference type="ChEBI" id="CHEBI:29105"/>
        <note>catalytic</note>
    </ligand>
</feature>
<dbReference type="SUPFAM" id="SSF57196">
    <property type="entry name" value="EGF/Laminin"/>
    <property type="match status" value="2"/>
</dbReference>
<keyword evidence="8 15" id="KW-0862">Zinc</keyword>
<comment type="caution">
    <text evidence="16">Lacks conserved residue(s) required for the propagation of feature annotation.</text>
</comment>
<dbReference type="GO" id="GO:0005509">
    <property type="term" value="F:calcium ion binding"/>
    <property type="evidence" value="ECO:0007669"/>
    <property type="project" value="InterPro"/>
</dbReference>
<keyword evidence="2 16" id="KW-0245">EGF-like domain</keyword>
<protein>
    <recommendedName>
        <fullName evidence="18">Metalloendopeptidase</fullName>
        <ecNumber evidence="18">3.4.24.-</ecNumber>
    </recommendedName>
</protein>
<name>R7U2Q9_CAPTE</name>
<dbReference type="Pfam" id="PF14670">
    <property type="entry name" value="FXa_inhibition"/>
    <property type="match status" value="1"/>
</dbReference>
<feature type="domain" description="CUB" evidence="20">
    <location>
        <begin position="477"/>
        <end position="589"/>
    </location>
</feature>
<dbReference type="SMART" id="SM00179">
    <property type="entry name" value="EGF_CA"/>
    <property type="match status" value="2"/>
</dbReference>
<dbReference type="Gene3D" id="2.60.120.290">
    <property type="entry name" value="Spermadhesin, CUB domain"/>
    <property type="match status" value="5"/>
</dbReference>
<evidence type="ECO:0000256" key="7">
    <source>
        <dbReference type="ARBA" id="ARBA00022801"/>
    </source>
</evidence>
<dbReference type="OMA" id="VWKIMVS"/>
<dbReference type="EMBL" id="KB306072">
    <property type="protein sequence ID" value="ELU00391.1"/>
    <property type="molecule type" value="Genomic_DNA"/>
</dbReference>
<evidence type="ECO:0000256" key="12">
    <source>
        <dbReference type="ARBA" id="ARBA00023157"/>
    </source>
</evidence>
<feature type="disulfide bond" evidence="17">
    <location>
        <begin position="220"/>
        <end position="242"/>
    </location>
</feature>
<feature type="binding site" evidence="15 17">
    <location>
        <position position="250"/>
    </location>
    <ligand>
        <name>Zn(2+)</name>
        <dbReference type="ChEBI" id="CHEBI:29105"/>
        <note>catalytic</note>
    </ligand>
</feature>
<feature type="domain" description="CUB" evidence="20">
    <location>
        <begin position="904"/>
        <end position="1021"/>
    </location>
</feature>
<dbReference type="PRINTS" id="PR00480">
    <property type="entry name" value="ASTACIN"/>
</dbReference>
<dbReference type="Pfam" id="PF00431">
    <property type="entry name" value="CUB"/>
    <property type="match status" value="5"/>
</dbReference>
<feature type="domain" description="CUB" evidence="20">
    <location>
        <begin position="632"/>
        <end position="747"/>
    </location>
</feature>
<evidence type="ECO:0000256" key="2">
    <source>
        <dbReference type="ARBA" id="ARBA00022536"/>
    </source>
</evidence>
<evidence type="ECO:0000256" key="4">
    <source>
        <dbReference type="ARBA" id="ARBA00022723"/>
    </source>
</evidence>
<evidence type="ECO:0000256" key="17">
    <source>
        <dbReference type="PROSITE-ProRule" id="PRU01211"/>
    </source>
</evidence>
<keyword evidence="10 17" id="KW-0482">Metalloprotease</keyword>
<dbReference type="EC" id="3.4.24.-" evidence="18"/>
<evidence type="ECO:0000256" key="14">
    <source>
        <dbReference type="PIRSR" id="PIRSR001199-1"/>
    </source>
</evidence>
<dbReference type="AlphaFoldDB" id="R7U2Q9"/>
<dbReference type="SUPFAM" id="SSF55486">
    <property type="entry name" value="Metalloproteases ('zincins'), catalytic domain"/>
    <property type="match status" value="1"/>
</dbReference>
<comment type="cofactor">
    <cofactor evidence="17 18">
        <name>Zn(2+)</name>
        <dbReference type="ChEBI" id="CHEBI:29105"/>
    </cofactor>
    <text evidence="17 18">Binds 1 zinc ion per subunit.</text>
</comment>
<evidence type="ECO:0000313" key="25">
    <source>
        <dbReference type="Proteomes" id="UP000014760"/>
    </source>
</evidence>
<dbReference type="InterPro" id="IPR000859">
    <property type="entry name" value="CUB_dom"/>
</dbReference>
<proteinExistence type="predicted"/>
<dbReference type="PROSITE" id="PS01187">
    <property type="entry name" value="EGF_CA"/>
    <property type="match status" value="2"/>
</dbReference>
<evidence type="ECO:0000313" key="24">
    <source>
        <dbReference type="EnsemblMetazoa" id="CapteP221124"/>
    </source>
</evidence>
<sequence>MGGSLLALLLLLLTAISLGASDNDLRRTSHLDSSFPPDSVPHRTSDDPADPCKAAAFIGDIALTDEQVEMDRLRAANSINKPTDDLKPLKKPDCDSTKLLSNCPRSAEQQFKLYRLNSRRRHRRHKKHRKKHHSHHNQRSSSSSSSSSSSRHRNRRAATARRERLWEHGVIPYEIDANFSGAHKALFKQAMRHWENYTCLSFVEKTPQDENYITFTEKPCGCCSFVGKRGNGGQAISIGKNCDKFGIVVHELGHVIGFWHEHTRPDRDAHVQIIYKNILPGQEYNFDKNSADEVNSLGESYDFYSIMHYARNTFSKSTYLDTILPRRDTSSLARPEIGQRVKLSVGDISQASKLYECPSCGHTLQESSGSFSPPPAMNENSLEPTGQHCQWRISTTHGEKIILNITMMDILQSAHCITDYIEIRDGHWLNSPLLGRYCGAGPLPSTLVSSESRMWIEYRTSGRTTQRGFAAKYEAICGGEIIKEQGHLSSPNYPDYYKPNKECVWKITVPESYSVALRFQSFEIENHDNCVYDYLEVRDGHNEDSPLIGKFCGYKVPTDIKSLSNKLYVKFVSDGSVQKGGFAASFVKEYDECASEIHGCHHTCVNTLGGFRCECNIGYELHSDGKKCEDACGGYINTSNGTLHSPSYPDLYPANKNCVWEIEAWEGYRISINFTHFDLEGNNQDCEYDSVEVSSGAGEGGSSLQHSVFCGSKLPPSITSEGNRLRITFNTDNTVQKTGFMVYFFTDKDECAVNNGGCQHACKNTVGSYLCSCHNGFTLHENKHDCKEGGCQHEITSAIGEVSSPEWPDYYPGRKDCVWHFITTPGHRIKLVFNDFELEPHQECAYDHVEVFDGHSAEGRSLGKFCGSKVPYPLLASGNRMYMSFYSDASVQRKGFHATHTTVCGGRLSATNKAKDLFSHAKYGDQNYHNKEDCSWTLWADEDGYKVRFRFQTFEVEDEMDCGYDYVEIFDGRDSSAPRFGRFCGNMIPPEFVSTGRYLTIRFKTDDTINWKGFKAAFVLASPNAMPATPPSIIATLTYENRSPKPKGRKKHNPTGLDIDYPINFA</sequence>
<feature type="compositionally biased region" description="Low complexity" evidence="19">
    <location>
        <begin position="139"/>
        <end position="149"/>
    </location>
</feature>
<dbReference type="InterPro" id="IPR001506">
    <property type="entry name" value="Peptidase_M12A"/>
</dbReference>
<dbReference type="GO" id="GO:0004222">
    <property type="term" value="F:metalloendopeptidase activity"/>
    <property type="evidence" value="ECO:0007669"/>
    <property type="project" value="UniProtKB-UniRule"/>
</dbReference>
<feature type="active site" evidence="14 17">
    <location>
        <position position="251"/>
    </location>
</feature>
<dbReference type="PROSITE" id="PS01186">
    <property type="entry name" value="EGF_2"/>
    <property type="match status" value="2"/>
</dbReference>
<dbReference type="InterPro" id="IPR000742">
    <property type="entry name" value="EGF"/>
</dbReference>
<dbReference type="FunFam" id="2.60.120.290:FF:000013">
    <property type="entry name" value="Membrane frizzled-related protein"/>
    <property type="match status" value="2"/>
</dbReference>
<dbReference type="Pfam" id="PF01400">
    <property type="entry name" value="Astacin"/>
    <property type="match status" value="1"/>
</dbReference>
<dbReference type="Gene3D" id="3.40.390.10">
    <property type="entry name" value="Collagenase (Catalytic Domain)"/>
    <property type="match status" value="1"/>
</dbReference>
<feature type="compositionally biased region" description="Polar residues" evidence="19">
    <location>
        <begin position="98"/>
        <end position="109"/>
    </location>
</feature>
<dbReference type="InterPro" id="IPR035914">
    <property type="entry name" value="Sperma_CUB_dom_sf"/>
</dbReference>
<dbReference type="EnsemblMetazoa" id="CapteT221124">
    <property type="protein sequence ID" value="CapteP221124"/>
    <property type="gene ID" value="CapteG221124"/>
</dbReference>
<dbReference type="FunFam" id="2.10.25.10:FF:000240">
    <property type="entry name" value="Vitamin K-dependent protein S"/>
    <property type="match status" value="1"/>
</dbReference>
<dbReference type="OrthoDB" id="431034at2759"/>
<dbReference type="EMBL" id="AMQN01009728">
    <property type="status" value="NOT_ANNOTATED_CDS"/>
    <property type="molecule type" value="Genomic_DNA"/>
</dbReference>
<evidence type="ECO:0000256" key="3">
    <source>
        <dbReference type="ARBA" id="ARBA00022670"/>
    </source>
</evidence>
<keyword evidence="5 18" id="KW-0732">Signal</keyword>
<keyword evidence="9" id="KW-0106">Calcium</keyword>
<feature type="region of interest" description="Disordered" evidence="19">
    <location>
        <begin position="79"/>
        <end position="161"/>
    </location>
</feature>
<dbReference type="GO" id="GO:0008270">
    <property type="term" value="F:zinc ion binding"/>
    <property type="evidence" value="ECO:0007669"/>
    <property type="project" value="UniProtKB-UniRule"/>
</dbReference>
<dbReference type="FunFam" id="2.60.120.290:FF:000005">
    <property type="entry name" value="Procollagen C-endopeptidase enhancer 1"/>
    <property type="match status" value="2"/>
</dbReference>
<evidence type="ECO:0000259" key="22">
    <source>
        <dbReference type="PROSITE" id="PS51864"/>
    </source>
</evidence>
<evidence type="ECO:0000256" key="16">
    <source>
        <dbReference type="PROSITE-ProRule" id="PRU00076"/>
    </source>
</evidence>
<dbReference type="InterPro" id="IPR015446">
    <property type="entry name" value="BMP_1/tolloid-like"/>
</dbReference>
<feature type="domain" description="EGF-like" evidence="21">
    <location>
        <begin position="747"/>
        <end position="787"/>
    </location>
</feature>
<evidence type="ECO:0000259" key="21">
    <source>
        <dbReference type="PROSITE" id="PS50026"/>
    </source>
</evidence>
<dbReference type="Pfam" id="PF07645">
    <property type="entry name" value="EGF_CA"/>
    <property type="match status" value="1"/>
</dbReference>
<dbReference type="SMART" id="SM00235">
    <property type="entry name" value="ZnMc"/>
    <property type="match status" value="1"/>
</dbReference>
<dbReference type="CDD" id="cd00041">
    <property type="entry name" value="CUB"/>
    <property type="match status" value="5"/>
</dbReference>
<dbReference type="InterPro" id="IPR049883">
    <property type="entry name" value="NOTCH1_EGF-like"/>
</dbReference>
<dbReference type="Gene3D" id="2.10.25.10">
    <property type="entry name" value="Laminin"/>
    <property type="match status" value="2"/>
</dbReference>
<dbReference type="CDD" id="cd00054">
    <property type="entry name" value="EGF_CA"/>
    <property type="match status" value="1"/>
</dbReference>
<feature type="region of interest" description="Disordered" evidence="19">
    <location>
        <begin position="29"/>
        <end position="50"/>
    </location>
</feature>
<dbReference type="PANTHER" id="PTHR24251:SF43">
    <property type="entry name" value="TOLLOID-LIKE PROTEIN 2"/>
    <property type="match status" value="1"/>
</dbReference>
<dbReference type="PROSITE" id="PS51864">
    <property type="entry name" value="ASTACIN"/>
    <property type="match status" value="1"/>
</dbReference>
<dbReference type="MEROPS" id="M12.016"/>
<keyword evidence="6" id="KW-0677">Repeat</keyword>
<dbReference type="InterPro" id="IPR018097">
    <property type="entry name" value="EGF_Ca-bd_CS"/>
</dbReference>
<feature type="domain" description="Peptidase M12A" evidence="22">
    <location>
        <begin position="157"/>
        <end position="358"/>
    </location>
</feature>
<feature type="domain" description="CUB" evidence="20">
    <location>
        <begin position="360"/>
        <end position="476"/>
    </location>
</feature>
<dbReference type="HOGENOM" id="CLU_005140_0_0_1"/>
<feature type="binding site" evidence="15 17">
    <location>
        <position position="260"/>
    </location>
    <ligand>
        <name>Zn(2+)</name>
        <dbReference type="ChEBI" id="CHEBI:29105"/>
        <note>catalytic</note>
    </ligand>
</feature>
<dbReference type="SMART" id="SM00181">
    <property type="entry name" value="EGF"/>
    <property type="match status" value="2"/>
</dbReference>
<feature type="domain" description="CUB" evidence="20">
    <location>
        <begin position="791"/>
        <end position="903"/>
    </location>
</feature>
<dbReference type="SUPFAM" id="SSF49854">
    <property type="entry name" value="Spermadhesin, CUB domain"/>
    <property type="match status" value="5"/>
</dbReference>
<evidence type="ECO:0000256" key="8">
    <source>
        <dbReference type="ARBA" id="ARBA00022833"/>
    </source>
</evidence>
<evidence type="ECO:0000256" key="5">
    <source>
        <dbReference type="ARBA" id="ARBA00022729"/>
    </source>
</evidence>
<keyword evidence="25" id="KW-1185">Reference proteome</keyword>
<evidence type="ECO:0000313" key="23">
    <source>
        <dbReference type="EMBL" id="ELU00391.1"/>
    </source>
</evidence>
<organism evidence="23">
    <name type="scientific">Capitella teleta</name>
    <name type="common">Polychaete worm</name>
    <dbReference type="NCBI Taxonomy" id="283909"/>
    <lineage>
        <taxon>Eukaryota</taxon>
        <taxon>Metazoa</taxon>
        <taxon>Spiralia</taxon>
        <taxon>Lophotrochozoa</taxon>
        <taxon>Annelida</taxon>
        <taxon>Polychaeta</taxon>
        <taxon>Sedentaria</taxon>
        <taxon>Scolecida</taxon>
        <taxon>Capitellidae</taxon>
        <taxon>Capitella</taxon>
    </lineage>
</organism>
<evidence type="ECO:0000256" key="11">
    <source>
        <dbReference type="ARBA" id="ARBA00023145"/>
    </source>
</evidence>
<feature type="compositionally biased region" description="Basic residues" evidence="19">
    <location>
        <begin position="117"/>
        <end position="138"/>
    </location>
</feature>
<dbReference type="SMART" id="SM00042">
    <property type="entry name" value="CUB"/>
    <property type="match status" value="5"/>
</dbReference>
<dbReference type="InterPro" id="IPR000152">
    <property type="entry name" value="EGF-type_Asp/Asn_hydroxyl_site"/>
</dbReference>
<feature type="compositionally biased region" description="Basic and acidic residues" evidence="19">
    <location>
        <begin position="82"/>
        <end position="96"/>
    </location>
</feature>
<reference evidence="25" key="1">
    <citation type="submission" date="2012-12" db="EMBL/GenBank/DDBJ databases">
        <authorList>
            <person name="Hellsten U."/>
            <person name="Grimwood J."/>
            <person name="Chapman J.A."/>
            <person name="Shapiro H."/>
            <person name="Aerts A."/>
            <person name="Otillar R.P."/>
            <person name="Terry A.Y."/>
            <person name="Boore J.L."/>
            <person name="Simakov O."/>
            <person name="Marletaz F."/>
            <person name="Cho S.-J."/>
            <person name="Edsinger-Gonzales E."/>
            <person name="Havlak P."/>
            <person name="Kuo D.-H."/>
            <person name="Larsson T."/>
            <person name="Lv J."/>
            <person name="Arendt D."/>
            <person name="Savage R."/>
            <person name="Osoegawa K."/>
            <person name="de Jong P."/>
            <person name="Lindberg D.R."/>
            <person name="Seaver E.C."/>
            <person name="Weisblat D.A."/>
            <person name="Putnam N.H."/>
            <person name="Grigoriev I.V."/>
            <person name="Rokhsar D.S."/>
        </authorList>
    </citation>
    <scope>NUCLEOTIDE SEQUENCE</scope>
    <source>
        <strain evidence="25">I ESC-2004</strain>
    </source>
</reference>
<reference evidence="24" key="3">
    <citation type="submission" date="2015-06" db="UniProtKB">
        <authorList>
            <consortium name="EnsemblMetazoa"/>
        </authorList>
    </citation>
    <scope>IDENTIFICATION</scope>
</reference>
<accession>R7U2Q9</accession>
<dbReference type="InterPro" id="IPR006026">
    <property type="entry name" value="Peptidase_Metallo"/>
</dbReference>
<evidence type="ECO:0000256" key="13">
    <source>
        <dbReference type="ARBA" id="ARBA00023180"/>
    </source>
</evidence>
<dbReference type="GO" id="GO:0006508">
    <property type="term" value="P:proteolysis"/>
    <property type="evidence" value="ECO:0007669"/>
    <property type="project" value="UniProtKB-KW"/>
</dbReference>